<dbReference type="EMBL" id="AP027151">
    <property type="protein sequence ID" value="BDV42742.1"/>
    <property type="molecule type" value="Genomic_DNA"/>
</dbReference>
<evidence type="ECO:0000313" key="3">
    <source>
        <dbReference type="Proteomes" id="UP001317705"/>
    </source>
</evidence>
<proteinExistence type="predicted"/>
<dbReference type="Proteomes" id="UP001317705">
    <property type="component" value="Chromosome"/>
</dbReference>
<dbReference type="PANTHER" id="PTHR15032">
    <property type="entry name" value="N-ACYL-PHOSPHATIDYLETHANOLAMINE-HYDROLYZING PHOSPHOLIPASE D"/>
    <property type="match status" value="1"/>
</dbReference>
<evidence type="ECO:0000259" key="1">
    <source>
        <dbReference type="Pfam" id="PF12706"/>
    </source>
</evidence>
<feature type="domain" description="Metallo-beta-lactamase" evidence="1">
    <location>
        <begin position="2"/>
        <end position="63"/>
    </location>
</feature>
<accession>A0ABM8EKL7</accession>
<gene>
    <name evidence="2" type="ORF">GURASL_16650</name>
</gene>
<dbReference type="PANTHER" id="PTHR15032:SF4">
    <property type="entry name" value="N-ACYL-PHOSPHATIDYLETHANOLAMINE-HYDROLYZING PHOSPHOLIPASE D"/>
    <property type="match status" value="1"/>
</dbReference>
<dbReference type="InterPro" id="IPR036866">
    <property type="entry name" value="RibonucZ/Hydroxyglut_hydro"/>
</dbReference>
<name>A0ABM8EKL7_9BACT</name>
<reference evidence="2 3" key="1">
    <citation type="submission" date="2022-12" db="EMBL/GenBank/DDBJ databases">
        <title>Polyphasic characterization of Geotalea uranireducens NIT-SL11 newly isolated from a complex of sewage sludge and microbially reduced graphene oxide.</title>
        <authorList>
            <person name="Xie L."/>
            <person name="Yoshida N."/>
            <person name="Meng L."/>
        </authorList>
    </citation>
    <scope>NUCLEOTIDE SEQUENCE [LARGE SCALE GENOMIC DNA]</scope>
    <source>
        <strain evidence="2 3">NIT-SL11</strain>
    </source>
</reference>
<protein>
    <recommendedName>
        <fullName evidence="1">Metallo-beta-lactamase domain-containing protein</fullName>
    </recommendedName>
</protein>
<dbReference type="InterPro" id="IPR001279">
    <property type="entry name" value="Metallo-B-lactamas"/>
</dbReference>
<dbReference type="Pfam" id="PF12706">
    <property type="entry name" value="Lactamase_B_2"/>
    <property type="match status" value="1"/>
</dbReference>
<dbReference type="Gene3D" id="3.60.15.10">
    <property type="entry name" value="Ribonuclease Z/Hydroxyacylglutathione hydrolase-like"/>
    <property type="match status" value="1"/>
</dbReference>
<sequence length="96" mass="11302">MLFSGDSGYFDGFRQIGEKYGPFDLTLLETGAYNKYWTNVHMHPKESIHGHLYLKGKRLFPIHNATFDLSMHSWREPFIDTGGMIRIDPKKYRGYR</sequence>
<dbReference type="SUPFAM" id="SSF56281">
    <property type="entry name" value="Metallo-hydrolase/oxidoreductase"/>
    <property type="match status" value="1"/>
</dbReference>
<organism evidence="2 3">
    <name type="scientific">Geotalea uraniireducens</name>
    <dbReference type="NCBI Taxonomy" id="351604"/>
    <lineage>
        <taxon>Bacteria</taxon>
        <taxon>Pseudomonadati</taxon>
        <taxon>Thermodesulfobacteriota</taxon>
        <taxon>Desulfuromonadia</taxon>
        <taxon>Geobacterales</taxon>
        <taxon>Geobacteraceae</taxon>
        <taxon>Geotalea</taxon>
    </lineage>
</organism>
<evidence type="ECO:0000313" key="2">
    <source>
        <dbReference type="EMBL" id="BDV42742.1"/>
    </source>
</evidence>
<keyword evidence="3" id="KW-1185">Reference proteome</keyword>